<evidence type="ECO:0000313" key="2">
    <source>
        <dbReference type="Proteomes" id="UP000250078"/>
    </source>
</evidence>
<proteinExistence type="predicted"/>
<keyword evidence="2" id="KW-1185">Reference proteome</keyword>
<reference evidence="1 2" key="1">
    <citation type="journal article" date="2016" name="Nat. Commun.">
        <title>Ectomycorrhizal ecology is imprinted in the genome of the dominant symbiotic fungus Cenococcum geophilum.</title>
        <authorList>
            <consortium name="DOE Joint Genome Institute"/>
            <person name="Peter M."/>
            <person name="Kohler A."/>
            <person name="Ohm R.A."/>
            <person name="Kuo A."/>
            <person name="Krutzmann J."/>
            <person name="Morin E."/>
            <person name="Arend M."/>
            <person name="Barry K.W."/>
            <person name="Binder M."/>
            <person name="Choi C."/>
            <person name="Clum A."/>
            <person name="Copeland A."/>
            <person name="Grisel N."/>
            <person name="Haridas S."/>
            <person name="Kipfer T."/>
            <person name="LaButti K."/>
            <person name="Lindquist E."/>
            <person name="Lipzen A."/>
            <person name="Maire R."/>
            <person name="Meier B."/>
            <person name="Mihaltcheva S."/>
            <person name="Molinier V."/>
            <person name="Murat C."/>
            <person name="Poggeler S."/>
            <person name="Quandt C.A."/>
            <person name="Sperisen C."/>
            <person name="Tritt A."/>
            <person name="Tisserant E."/>
            <person name="Crous P.W."/>
            <person name="Henrissat B."/>
            <person name="Nehls U."/>
            <person name="Egli S."/>
            <person name="Spatafora J.W."/>
            <person name="Grigoriev I.V."/>
            <person name="Martin F.M."/>
        </authorList>
    </citation>
    <scope>NUCLEOTIDE SEQUENCE [LARGE SCALE GENOMIC DNA]</scope>
    <source>
        <strain evidence="1 2">1.58</strain>
    </source>
</reference>
<gene>
    <name evidence="1" type="ORF">K441DRAFT_683143</name>
</gene>
<accession>A0ACC8EKG0</accession>
<dbReference type="EMBL" id="KV748287">
    <property type="protein sequence ID" value="OCK86739.1"/>
    <property type="molecule type" value="Genomic_DNA"/>
</dbReference>
<name>A0ACC8EKG0_9PEZI</name>
<sequence>MTRLPVLRVGLFRHLTVPQSRRYSAKPLSSKAAASLRCRIERLNSRLPRFLHRYTTPLLTAPVSHITAFLLLHELTAVVPLLGLAATFHYTNWLPPFFSEGAWVREGVERFGKYFRRKGWLKSLDDEGAGKRDKTWSFGEGGVRIVVEFATAYAITKALLPFRLILSVWATPWFARISVIPFTNVVRRIFCRGRANVNPASGTGAAAGTGAIGAGAVPKVGVGVKGKGDQGYGSK</sequence>
<organism evidence="1 2">
    <name type="scientific">Cenococcum geophilum 1.58</name>
    <dbReference type="NCBI Taxonomy" id="794803"/>
    <lineage>
        <taxon>Eukaryota</taxon>
        <taxon>Fungi</taxon>
        <taxon>Dikarya</taxon>
        <taxon>Ascomycota</taxon>
        <taxon>Pezizomycotina</taxon>
        <taxon>Dothideomycetes</taxon>
        <taxon>Pleosporomycetidae</taxon>
        <taxon>Gloniales</taxon>
        <taxon>Gloniaceae</taxon>
        <taxon>Cenococcum</taxon>
    </lineage>
</organism>
<evidence type="ECO:0000313" key="1">
    <source>
        <dbReference type="EMBL" id="OCK86739.1"/>
    </source>
</evidence>
<protein>
    <submittedName>
        <fullName evidence="1">Uncharacterized protein</fullName>
    </submittedName>
</protein>
<dbReference type="Proteomes" id="UP000250078">
    <property type="component" value="Unassembled WGS sequence"/>
</dbReference>